<dbReference type="KEGG" id="ath:AT4G03940"/>
<dbReference type="ExpressionAtlas" id="O81515">
    <property type="expression patterns" value="baseline and differential"/>
</dbReference>
<protein>
    <submittedName>
        <fullName evidence="4">T24M8.7 protein</fullName>
    </submittedName>
    <submittedName>
        <fullName evidence="5">Transmembrane protein</fullName>
    </submittedName>
</protein>
<dbReference type="AlphaFoldDB" id="O81515"/>
<dbReference type="PIR" id="T01869">
    <property type="entry name" value="T01869"/>
</dbReference>
<evidence type="ECO:0000256" key="1">
    <source>
        <dbReference type="SAM" id="MobiDB-lite"/>
    </source>
</evidence>
<evidence type="ECO:0000256" key="2">
    <source>
        <dbReference type="SAM" id="Phobius"/>
    </source>
</evidence>
<reference evidence="4" key="2">
    <citation type="submission" date="1998-07" db="EMBL/GenBank/DDBJ databases">
        <title>The sequence of A. thaliana T24M8.</title>
        <authorList>
            <person name="Latreille P."/>
            <person name="Elliott G."/>
            <person name="Le T."/>
        </authorList>
    </citation>
    <scope>NUCLEOTIDE SEQUENCE</scope>
</reference>
<evidence type="ECO:0000313" key="7">
    <source>
        <dbReference type="Proteomes" id="UP000006548"/>
    </source>
</evidence>
<dbReference type="PaxDb" id="3702-AT4G03940.1"/>
<evidence type="ECO:0000313" key="3">
    <source>
        <dbReference type="Araport" id="AT4G03940"/>
    </source>
</evidence>
<reference evidence="4" key="3">
    <citation type="submission" date="1998-08" db="EMBL/GenBank/DDBJ databases">
        <authorList>
            <person name="Waterston R."/>
        </authorList>
    </citation>
    <scope>NUCLEOTIDE SEQUENCE</scope>
</reference>
<dbReference type="HOGENOM" id="CLU_898183_0_0_1"/>
<evidence type="ECO:0000313" key="5">
    <source>
        <dbReference type="EMBL" id="AEE82357.1"/>
    </source>
</evidence>
<feature type="region of interest" description="Disordered" evidence="1">
    <location>
        <begin position="54"/>
        <end position="93"/>
    </location>
</feature>
<reference evidence="5 7" key="4">
    <citation type="journal article" date="1999" name="Nature">
        <title>Sequence and analysis of chromosome 4 of the plant Arabidopsis thaliana.</title>
        <authorList>
            <consortium name="EU"/>
            <consortium name="CSHL and WU Arabidopsis Sequencing Project"/>
            <person name="Mayer K."/>
            <person name="Schuller C."/>
            <person name="Wambutt R."/>
            <person name="Murphy G."/>
            <person name="Volckaert G."/>
            <person name="Pohl T."/>
            <person name="Dusterhoft A."/>
            <person name="Stiekema W."/>
            <person name="Entian K.D."/>
            <person name="Terryn N."/>
            <person name="Harris B."/>
            <person name="Ansorge W."/>
            <person name="Brandt P."/>
            <person name="Grivell L."/>
            <person name="Rieger M."/>
            <person name="Weichselgartner M."/>
            <person name="de Simone V."/>
            <person name="Obermaier B."/>
            <person name="Mache R."/>
            <person name="Muller M."/>
            <person name="Kreis M."/>
            <person name="Delseny M."/>
            <person name="Puigdomenech P."/>
            <person name="Watson M."/>
            <person name="Schmidtheini T."/>
            <person name="Reichert B."/>
            <person name="Portatelle D."/>
            <person name="Perez-Alonso M."/>
            <person name="Boutry M."/>
            <person name="Bancroft I."/>
            <person name="Vos P."/>
            <person name="Hoheisel J."/>
            <person name="Zimmermann W."/>
            <person name="Wedler H."/>
            <person name="Ridley P."/>
            <person name="Langham S.A."/>
            <person name="McCullagh B."/>
            <person name="Bilham L."/>
            <person name="Robben J."/>
            <person name="Van der Schueren J."/>
            <person name="Grymonprez B."/>
            <person name="Chuang Y.J."/>
            <person name="Vandenbussche F."/>
            <person name="Braeken M."/>
            <person name="Weltjens I."/>
            <person name="Voet M."/>
            <person name="Bastiaens I."/>
            <person name="Aert R."/>
            <person name="Defoor E."/>
            <person name="Weitzenegger T."/>
            <person name="Bothe G."/>
            <person name="Ramsperger U."/>
            <person name="Hilbert H."/>
            <person name="Braun M."/>
            <person name="Holzer E."/>
            <person name="Brandt A."/>
            <person name="Peters S."/>
            <person name="van Staveren M."/>
            <person name="Dirske W."/>
            <person name="Mooijman P."/>
            <person name="Klein Lankhorst R."/>
            <person name="Rose M."/>
            <person name="Hauf J."/>
            <person name="Kotter P."/>
            <person name="Berneiser S."/>
            <person name="Hempel S."/>
            <person name="Feldpausch M."/>
            <person name="Lamberth S."/>
            <person name="Van den Daele H."/>
            <person name="De Keyser A."/>
            <person name="Buysshaert C."/>
            <person name="Gielen J."/>
            <person name="Villarroel R."/>
            <person name="De Clercq R."/>
            <person name="Van Montagu M."/>
            <person name="Rogers J."/>
            <person name="Cronin A."/>
            <person name="Quail M."/>
            <person name="Bray-Allen S."/>
            <person name="Clark L."/>
            <person name="Doggett J."/>
            <person name="Hall S."/>
            <person name="Kay M."/>
            <person name="Lennard N."/>
            <person name="McLay K."/>
            <person name="Mayes R."/>
            <person name="Pettett A."/>
            <person name="Rajandream M.A."/>
            <person name="Lyne M."/>
            <person name="Benes V."/>
            <person name="Rechmann S."/>
            <person name="Borkova D."/>
            <person name="Blocker H."/>
            <person name="Scharfe M."/>
            <person name="Grimm M."/>
            <person name="Lohnert T.H."/>
            <person name="Dose S."/>
            <person name="de Haan M."/>
            <person name="Maarse A."/>
            <person name="Schafer M."/>
            <person name="Muller-Auer S."/>
            <person name="Gabel C."/>
            <person name="Fuchs M."/>
            <person name="Fartmann B."/>
            <person name="Granderath K."/>
            <person name="Dauner D."/>
            <person name="Herzl A."/>
            <person name="Neumann S."/>
            <person name="Argiriou A."/>
            <person name="Vitale D."/>
            <person name="Liguori R."/>
            <person name="Piravandi E."/>
            <person name="Massenet O."/>
            <person name="Quigley F."/>
            <person name="Clabauld G."/>
            <person name="Mundlein A."/>
            <person name="Felber R."/>
            <person name="Schnabl S."/>
            <person name="Hiller R."/>
            <person name="Schmidt W."/>
            <person name="Lecharny A."/>
            <person name="Aubourg S."/>
            <person name="Chefdor F."/>
            <person name="Cooke R."/>
            <person name="Berger C."/>
            <person name="Montfort A."/>
            <person name="Casacuberta E."/>
            <person name="Gibbons T."/>
            <person name="Weber N."/>
            <person name="Vandenbol M."/>
            <person name="Bargues M."/>
            <person name="Terol J."/>
            <person name="Torres A."/>
            <person name="Perez-Perez A."/>
            <person name="Purnelle B."/>
            <person name="Bent E."/>
            <person name="Johnson S."/>
            <person name="Tacon D."/>
            <person name="Jesse T."/>
            <person name="Heijnen L."/>
            <person name="Schwarz S."/>
            <person name="Scholler P."/>
            <person name="Heber S."/>
            <person name="Francs P."/>
            <person name="Bielke C."/>
            <person name="Frishman D."/>
            <person name="Haase D."/>
            <person name="Lemcke K."/>
            <person name="Mewes H.W."/>
            <person name="Stocker S."/>
            <person name="Zaccaria P."/>
            <person name="Bevan M."/>
            <person name="Wilson R.K."/>
            <person name="de la Bastide M."/>
            <person name="Habermann K."/>
            <person name="Parnell L."/>
            <person name="Dedhia N."/>
            <person name="Gnoj L."/>
            <person name="Schutz K."/>
            <person name="Huang E."/>
            <person name="Spiegel L."/>
            <person name="Sehkon M."/>
            <person name="Murray J."/>
            <person name="Sheet P."/>
            <person name="Cordes M."/>
            <person name="Abu-Threideh J."/>
            <person name="Stoneking T."/>
            <person name="Kalicki J."/>
            <person name="Graves T."/>
            <person name="Harmon G."/>
            <person name="Edwards J."/>
            <person name="Latreille P."/>
            <person name="Courtney L."/>
            <person name="Cloud J."/>
            <person name="Abbott A."/>
            <person name="Scott K."/>
            <person name="Johnson D."/>
            <person name="Minx P."/>
            <person name="Bentley D."/>
            <person name="Fulton B."/>
            <person name="Miller N."/>
            <person name="Greco T."/>
            <person name="Kemp K."/>
            <person name="Kramer J."/>
            <person name="Fulton L."/>
            <person name="Mardis E."/>
            <person name="Dante M."/>
            <person name="Pepin K."/>
            <person name="Hillier L."/>
            <person name="Nelson J."/>
            <person name="Spieth J."/>
            <person name="Ryan E."/>
            <person name="Andrews S."/>
            <person name="Geisel C."/>
            <person name="Layman D."/>
            <person name="Du H."/>
            <person name="Ali J."/>
            <person name="Berghoff A."/>
            <person name="Jones K."/>
            <person name="Drone K."/>
            <person name="Cotton M."/>
            <person name="Joshu C."/>
            <person name="Antonoiu B."/>
            <person name="Zidanic M."/>
            <person name="Strong C."/>
            <person name="Sun H."/>
            <person name="Lamar B."/>
            <person name="Yordan C."/>
            <person name="Ma P."/>
            <person name="Zhong J."/>
            <person name="Preston R."/>
            <person name="Vil D."/>
            <person name="Shekher M."/>
            <person name="Matero A."/>
            <person name="Shah R."/>
            <person name="Swaby I.K."/>
            <person name="O'Shaughnessy A."/>
            <person name="Rodriguez M."/>
            <person name="Hoffmann J."/>
            <person name="Till S."/>
            <person name="Granat S."/>
            <person name="Shohdy N."/>
            <person name="Hasegawa A."/>
            <person name="Hameed A."/>
            <person name="Lodhi M."/>
            <person name="Johnson A."/>
            <person name="Chen E."/>
            <person name="Marra M."/>
            <person name="Martienssen R."/>
            <person name="McCombie W.R."/>
        </authorList>
    </citation>
    <scope>NUCLEOTIDE SEQUENCE [LARGE SCALE GENOMIC DNA]</scope>
    <source>
        <strain evidence="7">cv. Columbia</strain>
    </source>
</reference>
<reference evidence="6" key="6">
    <citation type="submission" date="2000-03" db="EMBL/GenBank/DDBJ databases">
        <authorList>
            <person name="EU Arabidopsis sequencing project"/>
        </authorList>
    </citation>
    <scope>NUCLEOTIDE SEQUENCE</scope>
</reference>
<dbReference type="Araport" id="AT4G03940"/>
<reference evidence="5" key="7">
    <citation type="submission" date="2011-02" db="EMBL/GenBank/DDBJ databases">
        <authorList>
            <consortium name="TAIR"/>
            <person name="Swarbreck D."/>
            <person name="Lamesch P."/>
            <person name="Wilks C."/>
            <person name="Huala E."/>
        </authorList>
    </citation>
    <scope>NUCLEOTIDE SEQUENCE</scope>
</reference>
<keyword evidence="2 5" id="KW-0812">Transmembrane</keyword>
<sequence length="310" mass="35543">MNFYKDGKKVISGKYHEGLYYLEGTVVKAEKSVPHAENGGKSVVKAVVGVRKKKSRKESSVQGGDESSTEESDCLEEVKSEKSEGPSHNQPLLRDHNKEWMFCDKRGLVKVEMKELEKASRIQGMEVNRDKAKGVLALLQESQEKEAKTFKMYEATIVGTNYISFQINELNYRREGIGRNLPRRRSWCETKCRRMRQGRKTLIVREGLSYYLSVVLGLWINQTNFLKSLLSLFFSTLKGLSVAFAGGSHQSSRNLSLILSLKGKLHLLHVENKRARWGKEETMADGEKFVCSPEVVGVWQWCWFHDMRKR</sequence>
<keyword evidence="7" id="KW-1185">Reference proteome</keyword>
<evidence type="ECO:0000313" key="6">
    <source>
        <dbReference type="EMBL" id="CAB80817.1"/>
    </source>
</evidence>
<feature type="compositionally biased region" description="Basic and acidic residues" evidence="1">
    <location>
        <begin position="76"/>
        <end position="85"/>
    </location>
</feature>
<reference evidence="4" key="1">
    <citation type="submission" date="1998-07" db="EMBL/GenBank/DDBJ databases">
        <title>The A. thaliana Genome Sequencing Project.</title>
        <authorList>
            <person name="WashU"/>
        </authorList>
    </citation>
    <scope>NUCLEOTIDE SEQUENCE</scope>
</reference>
<name>O81515_ARATH</name>
<dbReference type="EMBL" id="CP002687">
    <property type="protein sequence ID" value="AEE82357.1"/>
    <property type="molecule type" value="Genomic_DNA"/>
</dbReference>
<reference evidence="5" key="8">
    <citation type="submission" date="2016-05" db="EMBL/GenBank/DDBJ databases">
        <authorList>
            <person name="Krishnakumar V."/>
            <person name="Cheng C.-Y."/>
            <person name="Chan A.P."/>
            <person name="Schobel S."/>
            <person name="Kim M."/>
            <person name="Ferlanti E.S."/>
            <person name="Belyaeva I."/>
            <person name="Rosen B.D."/>
            <person name="Micklem G."/>
            <person name="Miller J.R."/>
            <person name="Vaughn M."/>
            <person name="Town C.D."/>
        </authorList>
    </citation>
    <scope>NUCLEOTIDE SEQUENCE</scope>
</reference>
<dbReference type="EMBL" id="AF077409">
    <property type="protein sequence ID" value="AAC28222.1"/>
    <property type="molecule type" value="Genomic_DNA"/>
</dbReference>
<dbReference type="TAIR" id="AT4G03940"/>
<reference evidence="7" key="9">
    <citation type="journal article" date="2017" name="Plant J.">
        <title>Araport11: a complete reannotation of the Arabidopsis thaliana reference genome.</title>
        <authorList>
            <person name="Cheng C.Y."/>
            <person name="Krishnakumar V."/>
            <person name="Chan A.P."/>
            <person name="Thibaud-Nissen F."/>
            <person name="Schobel S."/>
            <person name="Town C.D."/>
        </authorList>
    </citation>
    <scope>GENOME REANNOTATION</scope>
    <source>
        <strain evidence="7">cv. Columbia</strain>
    </source>
</reference>
<reference evidence="6" key="5">
    <citation type="submission" date="2000-03" db="EMBL/GenBank/DDBJ databases">
        <authorList>
            <person name="Lamar B."/>
            <person name="Stoneking T."/>
            <person name="Stumpf J."/>
            <person name="Mewes H.W."/>
            <person name="Lemcke K."/>
            <person name="Mayer K.F.X."/>
        </authorList>
    </citation>
    <scope>NUCLEOTIDE SEQUENCE</scope>
</reference>
<dbReference type="Proteomes" id="UP000006548">
    <property type="component" value="Chromosome 4"/>
</dbReference>
<accession>O81515</accession>
<keyword evidence="2" id="KW-0472">Membrane</keyword>
<proteinExistence type="predicted"/>
<dbReference type="EMBL" id="AL161498">
    <property type="protein sequence ID" value="CAB80817.1"/>
    <property type="molecule type" value="Genomic_DNA"/>
</dbReference>
<keyword evidence="2" id="KW-1133">Transmembrane helix</keyword>
<organism evidence="4">
    <name type="scientific">Arabidopsis thaliana</name>
    <name type="common">Mouse-ear cress</name>
    <dbReference type="NCBI Taxonomy" id="3702"/>
    <lineage>
        <taxon>Eukaryota</taxon>
        <taxon>Viridiplantae</taxon>
        <taxon>Streptophyta</taxon>
        <taxon>Embryophyta</taxon>
        <taxon>Tracheophyta</taxon>
        <taxon>Spermatophyta</taxon>
        <taxon>Magnoliopsida</taxon>
        <taxon>eudicotyledons</taxon>
        <taxon>Gunneridae</taxon>
        <taxon>Pentapetalae</taxon>
        <taxon>rosids</taxon>
        <taxon>malvids</taxon>
        <taxon>Brassicales</taxon>
        <taxon>Brassicaceae</taxon>
        <taxon>Camelineae</taxon>
        <taxon>Arabidopsis</taxon>
    </lineage>
</organism>
<evidence type="ECO:0000313" key="4">
    <source>
        <dbReference type="EMBL" id="AAC28222.1"/>
    </source>
</evidence>
<dbReference type="GeneID" id="825704"/>
<gene>
    <name evidence="3 5" type="ordered locus">At4g03940</name>
    <name evidence="4" type="ORF">T24M8.7</name>
    <name evidence="5" type="ORF">T24M8_7</name>
</gene>
<feature type="transmembrane region" description="Helical" evidence="2">
    <location>
        <begin position="202"/>
        <end position="220"/>
    </location>
</feature>